<dbReference type="CDD" id="cd04301">
    <property type="entry name" value="NAT_SF"/>
    <property type="match status" value="1"/>
</dbReference>
<organism evidence="4 5">
    <name type="scientific">Azomonas macrocytogenes</name>
    <name type="common">Azotobacter macrocytogenes</name>
    <dbReference type="NCBI Taxonomy" id="69962"/>
    <lineage>
        <taxon>Bacteria</taxon>
        <taxon>Pseudomonadati</taxon>
        <taxon>Pseudomonadota</taxon>
        <taxon>Gammaproteobacteria</taxon>
        <taxon>Pseudomonadales</taxon>
        <taxon>Pseudomonadaceae</taxon>
        <taxon>Azomonas</taxon>
    </lineage>
</organism>
<evidence type="ECO:0000313" key="4">
    <source>
        <dbReference type="EMBL" id="MBB3102559.1"/>
    </source>
</evidence>
<dbReference type="Gene3D" id="3.40.630.30">
    <property type="match status" value="1"/>
</dbReference>
<evidence type="ECO:0000313" key="5">
    <source>
        <dbReference type="Proteomes" id="UP000549250"/>
    </source>
</evidence>
<dbReference type="PANTHER" id="PTHR43877:SF1">
    <property type="entry name" value="ACETYLTRANSFERASE"/>
    <property type="match status" value="1"/>
</dbReference>
<dbReference type="AlphaFoldDB" id="A0A839T0P4"/>
<dbReference type="RefSeq" id="WP_183165546.1">
    <property type="nucleotide sequence ID" value="NZ_JACHXI010000003.1"/>
</dbReference>
<dbReference type="Proteomes" id="UP000549250">
    <property type="component" value="Unassembled WGS sequence"/>
</dbReference>
<accession>A0A839T0P4</accession>
<sequence>MVHIREKTINDSAAVAEVITLATADLRRVYRPVSKPMKRAILEEKYISKMLVAVDGELIFGVAEYYTKPDSLYIQGLATHPQHRRRGIAQALINAVEEIAIRENKPKLTLSTIKETGNSQIFARLGFIVVNEVRAEEFEGIDGQNVIKVEMVRIRGCST</sequence>
<dbReference type="InterPro" id="IPR050832">
    <property type="entry name" value="Bact_Acetyltransf"/>
</dbReference>
<keyword evidence="4" id="KW-0689">Ribosomal protein</keyword>
<dbReference type="Pfam" id="PF00583">
    <property type="entry name" value="Acetyltransf_1"/>
    <property type="match status" value="1"/>
</dbReference>
<dbReference type="PANTHER" id="PTHR43877">
    <property type="entry name" value="AMINOALKYLPHOSPHONATE N-ACETYLTRANSFERASE-RELATED-RELATED"/>
    <property type="match status" value="1"/>
</dbReference>
<dbReference type="PROSITE" id="PS51186">
    <property type="entry name" value="GNAT"/>
    <property type="match status" value="1"/>
</dbReference>
<feature type="domain" description="N-acetyltransferase" evidence="3">
    <location>
        <begin position="2"/>
        <end position="156"/>
    </location>
</feature>
<keyword evidence="1" id="KW-0808">Transferase</keyword>
<reference evidence="4 5" key="1">
    <citation type="submission" date="2020-08" db="EMBL/GenBank/DDBJ databases">
        <title>Genomic Encyclopedia of Type Strains, Phase III (KMG-III): the genomes of soil and plant-associated and newly described type strains.</title>
        <authorList>
            <person name="Whitman W."/>
        </authorList>
    </citation>
    <scope>NUCLEOTIDE SEQUENCE [LARGE SCALE GENOMIC DNA]</scope>
    <source>
        <strain evidence="4 5">CECT 4462</strain>
    </source>
</reference>
<keyword evidence="4" id="KW-0687">Ribonucleoprotein</keyword>
<protein>
    <submittedName>
        <fullName evidence="4">Ribosomal protein S18 acetylase RimI-like enzyme</fullName>
    </submittedName>
</protein>
<evidence type="ECO:0000256" key="1">
    <source>
        <dbReference type="ARBA" id="ARBA00022679"/>
    </source>
</evidence>
<dbReference type="SUPFAM" id="SSF55729">
    <property type="entry name" value="Acyl-CoA N-acyltransferases (Nat)"/>
    <property type="match status" value="1"/>
</dbReference>
<dbReference type="GO" id="GO:0016747">
    <property type="term" value="F:acyltransferase activity, transferring groups other than amino-acyl groups"/>
    <property type="evidence" value="ECO:0007669"/>
    <property type="project" value="InterPro"/>
</dbReference>
<dbReference type="InterPro" id="IPR016181">
    <property type="entry name" value="Acyl_CoA_acyltransferase"/>
</dbReference>
<keyword evidence="5" id="KW-1185">Reference proteome</keyword>
<evidence type="ECO:0000259" key="3">
    <source>
        <dbReference type="PROSITE" id="PS51186"/>
    </source>
</evidence>
<evidence type="ECO:0000256" key="2">
    <source>
        <dbReference type="ARBA" id="ARBA00023315"/>
    </source>
</evidence>
<dbReference type="InterPro" id="IPR000182">
    <property type="entry name" value="GNAT_dom"/>
</dbReference>
<proteinExistence type="predicted"/>
<dbReference type="EMBL" id="JACHXI010000003">
    <property type="protein sequence ID" value="MBB3102559.1"/>
    <property type="molecule type" value="Genomic_DNA"/>
</dbReference>
<gene>
    <name evidence="4" type="ORF">FHR87_000942</name>
</gene>
<dbReference type="GO" id="GO:0005840">
    <property type="term" value="C:ribosome"/>
    <property type="evidence" value="ECO:0007669"/>
    <property type="project" value="UniProtKB-KW"/>
</dbReference>
<comment type="caution">
    <text evidence="4">The sequence shown here is derived from an EMBL/GenBank/DDBJ whole genome shotgun (WGS) entry which is preliminary data.</text>
</comment>
<keyword evidence="2" id="KW-0012">Acyltransferase</keyword>
<name>A0A839T0P4_AZOMA</name>